<protein>
    <submittedName>
        <fullName evidence="1">Uncharacterized protein</fullName>
    </submittedName>
</protein>
<dbReference type="EMBL" id="BSXG01000269">
    <property type="protein sequence ID" value="GME35437.1"/>
    <property type="molecule type" value="Genomic_DNA"/>
</dbReference>
<organism evidence="1 2">
    <name type="scientific">Neofusicoccum parvum</name>
    <dbReference type="NCBI Taxonomy" id="310453"/>
    <lineage>
        <taxon>Eukaryota</taxon>
        <taxon>Fungi</taxon>
        <taxon>Dikarya</taxon>
        <taxon>Ascomycota</taxon>
        <taxon>Pezizomycotina</taxon>
        <taxon>Dothideomycetes</taxon>
        <taxon>Dothideomycetes incertae sedis</taxon>
        <taxon>Botryosphaeriales</taxon>
        <taxon>Botryosphaeriaceae</taxon>
        <taxon>Neofusicoccum</taxon>
    </lineage>
</organism>
<evidence type="ECO:0000313" key="1">
    <source>
        <dbReference type="EMBL" id="GME35437.1"/>
    </source>
</evidence>
<dbReference type="Proteomes" id="UP001165186">
    <property type="component" value="Unassembled WGS sequence"/>
</dbReference>
<name>A0ACB5SCX3_9PEZI</name>
<reference evidence="1" key="1">
    <citation type="submission" date="2024-09" db="EMBL/GenBank/DDBJ databases">
        <title>Draft Genome Sequences of Neofusicoccum parvum.</title>
        <authorList>
            <person name="Ashida A."/>
            <person name="Camagna M."/>
            <person name="Tanaka A."/>
            <person name="Takemoto D."/>
        </authorList>
    </citation>
    <scope>NUCLEOTIDE SEQUENCE</scope>
    <source>
        <strain evidence="1">PPO83</strain>
    </source>
</reference>
<gene>
    <name evidence="1" type="primary">g6154</name>
    <name evidence="1" type="ORF">NpPPO83_00006154</name>
</gene>
<evidence type="ECO:0000313" key="2">
    <source>
        <dbReference type="Proteomes" id="UP001165186"/>
    </source>
</evidence>
<comment type="caution">
    <text evidence="1">The sequence shown here is derived from an EMBL/GenBank/DDBJ whole genome shotgun (WGS) entry which is preliminary data.</text>
</comment>
<sequence length="97" mass="10663">MDEIKSNQRLSFTEVLREEFNAELFHAGDVFLQNGIMQETVRTKLTRSLPKFTAALSEEASDALARVLPSGKEWQDTVATHLGIVCGADGACHAITK</sequence>
<keyword evidence="2" id="KW-1185">Reference proteome</keyword>
<proteinExistence type="predicted"/>
<accession>A0ACB5SCX3</accession>